<organism evidence="1 2">
    <name type="scientific">Araneus ventricosus</name>
    <name type="common">Orbweaver spider</name>
    <name type="synonym">Epeira ventricosa</name>
    <dbReference type="NCBI Taxonomy" id="182803"/>
    <lineage>
        <taxon>Eukaryota</taxon>
        <taxon>Metazoa</taxon>
        <taxon>Ecdysozoa</taxon>
        <taxon>Arthropoda</taxon>
        <taxon>Chelicerata</taxon>
        <taxon>Arachnida</taxon>
        <taxon>Araneae</taxon>
        <taxon>Araneomorphae</taxon>
        <taxon>Entelegynae</taxon>
        <taxon>Araneoidea</taxon>
        <taxon>Araneidae</taxon>
        <taxon>Araneus</taxon>
    </lineage>
</organism>
<accession>A0A4Y2EMU2</accession>
<name>A0A4Y2EMU2_ARAVE</name>
<evidence type="ECO:0000313" key="2">
    <source>
        <dbReference type="Proteomes" id="UP000499080"/>
    </source>
</evidence>
<dbReference type="AlphaFoldDB" id="A0A4Y2EMU2"/>
<dbReference type="EMBL" id="BGPR01000653">
    <property type="protein sequence ID" value="GBM30181.1"/>
    <property type="molecule type" value="Genomic_DNA"/>
</dbReference>
<protein>
    <submittedName>
        <fullName evidence="1">Uncharacterized protein</fullName>
    </submittedName>
</protein>
<evidence type="ECO:0000313" key="1">
    <source>
        <dbReference type="EMBL" id="GBM30181.1"/>
    </source>
</evidence>
<proteinExistence type="predicted"/>
<sequence>MKLDESLRQQWELTLDKDDFPSYDELVKFLEKHARSMQVGNDTSEFVPVQKGSFGTQTAMWKSVSNALVLENSKFRKIVCPQCGDCHLLYKGPRIQKLTEEQR</sequence>
<keyword evidence="2" id="KW-1185">Reference proteome</keyword>
<gene>
    <name evidence="1" type="ORF">AVEN_134221_1</name>
</gene>
<comment type="caution">
    <text evidence="1">The sequence shown here is derived from an EMBL/GenBank/DDBJ whole genome shotgun (WGS) entry which is preliminary data.</text>
</comment>
<dbReference type="OrthoDB" id="5989194at2759"/>
<reference evidence="1 2" key="1">
    <citation type="journal article" date="2019" name="Sci. Rep.">
        <title>Orb-weaving spider Araneus ventricosus genome elucidates the spidroin gene catalogue.</title>
        <authorList>
            <person name="Kono N."/>
            <person name="Nakamura H."/>
            <person name="Ohtoshi R."/>
            <person name="Moran D.A.P."/>
            <person name="Shinohara A."/>
            <person name="Yoshida Y."/>
            <person name="Fujiwara M."/>
            <person name="Mori M."/>
            <person name="Tomita M."/>
            <person name="Arakawa K."/>
        </authorList>
    </citation>
    <scope>NUCLEOTIDE SEQUENCE [LARGE SCALE GENOMIC DNA]</scope>
</reference>
<dbReference type="Proteomes" id="UP000499080">
    <property type="component" value="Unassembled WGS sequence"/>
</dbReference>